<dbReference type="InterPro" id="IPR038076">
    <property type="entry name" value="MgtE_N_sf"/>
</dbReference>
<gene>
    <name evidence="3" type="ORF">SAMN05216456_1138</name>
</gene>
<feature type="region of interest" description="Disordered" evidence="2">
    <location>
        <begin position="40"/>
        <end position="135"/>
    </location>
</feature>
<dbReference type="OrthoDB" id="9791432at2"/>
<evidence type="ECO:0000256" key="1">
    <source>
        <dbReference type="SAM" id="Coils"/>
    </source>
</evidence>
<name>A0A1I7N829_9HYPH</name>
<dbReference type="SUPFAM" id="SSF158791">
    <property type="entry name" value="MgtE N-terminal domain-like"/>
    <property type="match status" value="1"/>
</dbReference>
<feature type="compositionally biased region" description="Gly residues" evidence="2">
    <location>
        <begin position="88"/>
        <end position="99"/>
    </location>
</feature>
<dbReference type="Gene3D" id="1.25.60.10">
    <property type="entry name" value="MgtE N-terminal domain-like"/>
    <property type="match status" value="1"/>
</dbReference>
<feature type="compositionally biased region" description="Gly residues" evidence="2">
    <location>
        <begin position="42"/>
        <end position="51"/>
    </location>
</feature>
<feature type="compositionally biased region" description="Low complexity" evidence="2">
    <location>
        <begin position="70"/>
        <end position="87"/>
    </location>
</feature>
<dbReference type="STRING" id="429728.SAMN05216456_1138"/>
<evidence type="ECO:0000313" key="4">
    <source>
        <dbReference type="Proteomes" id="UP000199074"/>
    </source>
</evidence>
<keyword evidence="4" id="KW-1185">Reference proteome</keyword>
<evidence type="ECO:0000313" key="3">
    <source>
        <dbReference type="EMBL" id="SFV30811.1"/>
    </source>
</evidence>
<feature type="coiled-coil region" evidence="1">
    <location>
        <begin position="199"/>
        <end position="247"/>
    </location>
</feature>
<sequence>MTRVRLLPVVILLIGALLVLKVFGLVTQGHYVLSGPSQALAAGGGGGGGHGEAAQPSATTTLQQPTLSDAAPTLANTTPTLGEQAADGGHGAPASGGHGAPADAGDGEEAAEAGHDAPEHGGGHGGSNPVAEFNACAPRPVGEGSEAGQLTVMAGDCPPLLDARPQMATPAGNVEIGASDPTLTEQVLLDRLAARRGELESYEQELAMRASLIDAAEKRVDERTSTLAALEAQIATLVEERKRLEEEQFTSIVSMYQTMKPKDAASIFDALEIDVLVRVAKMMPPRKMAPILAAMSTARAQELTVRLAAETSENPERMGAADLAALPQIVGQ</sequence>
<proteinExistence type="predicted"/>
<organism evidence="3 4">
    <name type="scientific">Devosia crocina</name>
    <dbReference type="NCBI Taxonomy" id="429728"/>
    <lineage>
        <taxon>Bacteria</taxon>
        <taxon>Pseudomonadati</taxon>
        <taxon>Pseudomonadota</taxon>
        <taxon>Alphaproteobacteria</taxon>
        <taxon>Hyphomicrobiales</taxon>
        <taxon>Devosiaceae</taxon>
        <taxon>Devosia</taxon>
    </lineage>
</organism>
<accession>A0A1I7N829</accession>
<protein>
    <recommendedName>
        <fullName evidence="5">Flagellar motility protein MotE, a chaperone for MotC folding</fullName>
    </recommendedName>
</protein>
<reference evidence="3 4" key="1">
    <citation type="submission" date="2016-10" db="EMBL/GenBank/DDBJ databases">
        <authorList>
            <person name="de Groot N.N."/>
        </authorList>
    </citation>
    <scope>NUCLEOTIDE SEQUENCE [LARGE SCALE GENOMIC DNA]</scope>
    <source>
        <strain evidence="3 4">IPL20</strain>
    </source>
</reference>
<dbReference type="Proteomes" id="UP000199074">
    <property type="component" value="Unassembled WGS sequence"/>
</dbReference>
<feature type="compositionally biased region" description="Basic and acidic residues" evidence="2">
    <location>
        <begin position="112"/>
        <end position="122"/>
    </location>
</feature>
<feature type="compositionally biased region" description="Polar residues" evidence="2">
    <location>
        <begin position="56"/>
        <end position="67"/>
    </location>
</feature>
<dbReference type="RefSeq" id="WP_092422022.1">
    <property type="nucleotide sequence ID" value="NZ_FPCK01000001.1"/>
</dbReference>
<dbReference type="AlphaFoldDB" id="A0A1I7N829"/>
<evidence type="ECO:0000256" key="2">
    <source>
        <dbReference type="SAM" id="MobiDB-lite"/>
    </source>
</evidence>
<dbReference type="EMBL" id="FPCK01000001">
    <property type="protein sequence ID" value="SFV30811.1"/>
    <property type="molecule type" value="Genomic_DNA"/>
</dbReference>
<keyword evidence="1" id="KW-0175">Coiled coil</keyword>
<evidence type="ECO:0008006" key="5">
    <source>
        <dbReference type="Google" id="ProtNLM"/>
    </source>
</evidence>